<accession>X0TAC9</accession>
<reference evidence="1" key="1">
    <citation type="journal article" date="2014" name="Front. Microbiol.">
        <title>High frequency of phylogenetically diverse reductive dehalogenase-homologous genes in deep subseafloor sedimentary metagenomes.</title>
        <authorList>
            <person name="Kawai M."/>
            <person name="Futagami T."/>
            <person name="Toyoda A."/>
            <person name="Takaki Y."/>
            <person name="Nishi S."/>
            <person name="Hori S."/>
            <person name="Arai W."/>
            <person name="Tsubouchi T."/>
            <person name="Morono Y."/>
            <person name="Uchiyama I."/>
            <person name="Ito T."/>
            <person name="Fujiyama A."/>
            <person name="Inagaki F."/>
            <person name="Takami H."/>
        </authorList>
    </citation>
    <scope>NUCLEOTIDE SEQUENCE</scope>
    <source>
        <strain evidence="1">Expedition CK06-06</strain>
    </source>
</reference>
<sequence length="150" mass="16345">MPDSVRQQIINAFKTRLGTVLIAGGYETDLGSNVFEWKTAEWQESEMPGVDVRDPSEAGVIRGGDHEFALSIELEVKVTGTTSPSQVRDIIGDIITAIGTDPGFGGLVQGFEPVQNPSMGFDQKDKTFGSILLNFDLRYLTKAFTPFETA</sequence>
<gene>
    <name evidence="1" type="ORF">S01H1_04622</name>
</gene>
<name>X0TAC9_9ZZZZ</name>
<proteinExistence type="predicted"/>
<comment type="caution">
    <text evidence="1">The sequence shown here is derived from an EMBL/GenBank/DDBJ whole genome shotgun (WGS) entry which is preliminary data.</text>
</comment>
<dbReference type="AlphaFoldDB" id="X0TAC9"/>
<protein>
    <submittedName>
        <fullName evidence="1">Uncharacterized protein</fullName>
    </submittedName>
</protein>
<evidence type="ECO:0000313" key="1">
    <source>
        <dbReference type="EMBL" id="GAF85152.1"/>
    </source>
</evidence>
<organism evidence="1">
    <name type="scientific">marine sediment metagenome</name>
    <dbReference type="NCBI Taxonomy" id="412755"/>
    <lineage>
        <taxon>unclassified sequences</taxon>
        <taxon>metagenomes</taxon>
        <taxon>ecological metagenomes</taxon>
    </lineage>
</organism>
<dbReference type="EMBL" id="BARS01002430">
    <property type="protein sequence ID" value="GAF85152.1"/>
    <property type="molecule type" value="Genomic_DNA"/>
</dbReference>